<organism evidence="1 2">
    <name type="scientific">Clitoria ternatea</name>
    <name type="common">Butterfly pea</name>
    <dbReference type="NCBI Taxonomy" id="43366"/>
    <lineage>
        <taxon>Eukaryota</taxon>
        <taxon>Viridiplantae</taxon>
        <taxon>Streptophyta</taxon>
        <taxon>Embryophyta</taxon>
        <taxon>Tracheophyta</taxon>
        <taxon>Spermatophyta</taxon>
        <taxon>Magnoliopsida</taxon>
        <taxon>eudicotyledons</taxon>
        <taxon>Gunneridae</taxon>
        <taxon>Pentapetalae</taxon>
        <taxon>rosids</taxon>
        <taxon>fabids</taxon>
        <taxon>Fabales</taxon>
        <taxon>Fabaceae</taxon>
        <taxon>Papilionoideae</taxon>
        <taxon>50 kb inversion clade</taxon>
        <taxon>NPAAA clade</taxon>
        <taxon>indigoferoid/millettioid clade</taxon>
        <taxon>Phaseoleae</taxon>
        <taxon>Clitoria</taxon>
    </lineage>
</organism>
<protein>
    <submittedName>
        <fullName evidence="1">Uncharacterized protein</fullName>
    </submittedName>
</protein>
<dbReference type="EMBL" id="JAYKXN010000003">
    <property type="protein sequence ID" value="KAK7303774.1"/>
    <property type="molecule type" value="Genomic_DNA"/>
</dbReference>
<dbReference type="Proteomes" id="UP001359559">
    <property type="component" value="Unassembled WGS sequence"/>
</dbReference>
<name>A0AAN9JUE9_CLITE</name>
<gene>
    <name evidence="1" type="ORF">RJT34_14690</name>
</gene>
<accession>A0AAN9JUE9</accession>
<dbReference type="AlphaFoldDB" id="A0AAN9JUE9"/>
<evidence type="ECO:0000313" key="2">
    <source>
        <dbReference type="Proteomes" id="UP001359559"/>
    </source>
</evidence>
<proteinExistence type="predicted"/>
<comment type="caution">
    <text evidence="1">The sequence shown here is derived from an EMBL/GenBank/DDBJ whole genome shotgun (WGS) entry which is preliminary data.</text>
</comment>
<keyword evidence="2" id="KW-1185">Reference proteome</keyword>
<evidence type="ECO:0000313" key="1">
    <source>
        <dbReference type="EMBL" id="KAK7303774.1"/>
    </source>
</evidence>
<reference evidence="1 2" key="1">
    <citation type="submission" date="2024-01" db="EMBL/GenBank/DDBJ databases">
        <title>The genomes of 5 underutilized Papilionoideae crops provide insights into root nodulation and disease resistance.</title>
        <authorList>
            <person name="Yuan L."/>
        </authorList>
    </citation>
    <scope>NUCLEOTIDE SEQUENCE [LARGE SCALE GENOMIC DNA]</scope>
    <source>
        <strain evidence="1">LY-2023</strain>
        <tissue evidence="1">Leaf</tissue>
    </source>
</reference>
<sequence>MHACGSDSSDDFQLQFSPPLAPRPSALPAWYRPPIGVSRLFSSSYGYHELLRNLARVCNWNLSPLRRTLHLARSWSVVLPLLYDRPSPAGALTFFPHCRRDGQKQGKGKKMETKKKRENGVVGEVVCTHGDTEYAPIYACEGKRSGMGKNGRKLSSIAQLTRGNRPTCVAGIYKKGLSKSMSGSIACE</sequence>